<dbReference type="Pfam" id="PF04338">
    <property type="entry name" value="DUF481"/>
    <property type="match status" value="1"/>
</dbReference>
<organism evidence="3 4">
    <name type="scientific">Billgrantia pellis</name>
    <dbReference type="NCBI Taxonomy" id="2606936"/>
    <lineage>
        <taxon>Bacteria</taxon>
        <taxon>Pseudomonadati</taxon>
        <taxon>Pseudomonadota</taxon>
        <taxon>Gammaproteobacteria</taxon>
        <taxon>Oceanospirillales</taxon>
        <taxon>Halomonadaceae</taxon>
        <taxon>Billgrantia</taxon>
    </lineage>
</organism>
<feature type="chain" id="PRO_5030734330" evidence="2">
    <location>
        <begin position="22"/>
        <end position="249"/>
    </location>
</feature>
<comment type="caution">
    <text evidence="3">The sequence shown here is derived from an EMBL/GenBank/DDBJ whole genome shotgun (WGS) entry which is preliminary data.</text>
</comment>
<dbReference type="Proteomes" id="UP000486760">
    <property type="component" value="Unassembled WGS sequence"/>
</dbReference>
<reference evidence="3 4" key="1">
    <citation type="submission" date="2019-08" db="EMBL/GenBank/DDBJ databases">
        <title>Bioinformatics analysis of the strain L3 and L5.</title>
        <authorList>
            <person name="Li X."/>
        </authorList>
    </citation>
    <scope>NUCLEOTIDE SEQUENCE [LARGE SCALE GENOMIC DNA]</scope>
    <source>
        <strain evidence="3 4">L5</strain>
    </source>
</reference>
<keyword evidence="2" id="KW-0732">Signal</keyword>
<protein>
    <submittedName>
        <fullName evidence="3">DUF481 domain-containing protein</fullName>
    </submittedName>
</protein>
<evidence type="ECO:0000313" key="4">
    <source>
        <dbReference type="Proteomes" id="UP000486760"/>
    </source>
</evidence>
<keyword evidence="4" id="KW-1185">Reference proteome</keyword>
<dbReference type="RefSeq" id="WP_149328655.1">
    <property type="nucleotide sequence ID" value="NZ_VTPY01000004.1"/>
</dbReference>
<evidence type="ECO:0000256" key="1">
    <source>
        <dbReference type="SAM" id="MobiDB-lite"/>
    </source>
</evidence>
<dbReference type="EMBL" id="VTPY01000004">
    <property type="protein sequence ID" value="KAA0012094.1"/>
    <property type="molecule type" value="Genomic_DNA"/>
</dbReference>
<dbReference type="InterPro" id="IPR007433">
    <property type="entry name" value="DUF481"/>
</dbReference>
<name>A0A7V7G0L9_9GAMM</name>
<evidence type="ECO:0000256" key="2">
    <source>
        <dbReference type="SAM" id="SignalP"/>
    </source>
</evidence>
<proteinExistence type="predicted"/>
<evidence type="ECO:0000313" key="3">
    <source>
        <dbReference type="EMBL" id="KAA0012094.1"/>
    </source>
</evidence>
<feature type="compositionally biased region" description="Low complexity" evidence="1">
    <location>
        <begin position="232"/>
        <end position="249"/>
    </location>
</feature>
<gene>
    <name evidence="3" type="ORF">F0A17_12485</name>
</gene>
<dbReference type="AlphaFoldDB" id="A0A7V7G0L9"/>
<feature type="region of interest" description="Disordered" evidence="1">
    <location>
        <begin position="224"/>
        <end position="249"/>
    </location>
</feature>
<sequence length="249" mass="28143">MPRLSSWNALGLSLFPGIASAASLFYAPPPPEENTPTFSGEAELGYTQLTGNTDSQTLLGKSRLTWLTSRYWTHTLRSEVRHVTRDGDTSAEQYLISGRERYDFDGPHYLFGFARWEKDRFSGYDQQFTAIGGYGRHVIDRESHRLSLEAGPGYRHDRIEDEENNNLGVVYSALDYQWTLSDSSYVRQEMSVEATDANTTSRSVSSLTARLNSRLSLRLSHEIKHNSNPPETADANTDQTTNATLLYTW</sequence>
<feature type="signal peptide" evidence="2">
    <location>
        <begin position="1"/>
        <end position="21"/>
    </location>
</feature>
<accession>A0A7V7G0L9</accession>